<protein>
    <recommendedName>
        <fullName evidence="4">Conjugal transfer protein TraH</fullName>
    </recommendedName>
</protein>
<dbReference type="Pfam" id="PF06122">
    <property type="entry name" value="TraH"/>
    <property type="match status" value="1"/>
</dbReference>
<accession>A0A7X6ICH3</accession>
<dbReference type="AlphaFoldDB" id="A0A7X6ICH3"/>
<feature type="signal peptide" evidence="1">
    <location>
        <begin position="1"/>
        <end position="25"/>
    </location>
</feature>
<keyword evidence="3" id="KW-1185">Reference proteome</keyword>
<evidence type="ECO:0008006" key="4">
    <source>
        <dbReference type="Google" id="ProtNLM"/>
    </source>
</evidence>
<keyword evidence="1" id="KW-0732">Signal</keyword>
<dbReference type="RefSeq" id="WP_168062788.1">
    <property type="nucleotide sequence ID" value="NZ_VTOW01000004.1"/>
</dbReference>
<dbReference type="InterPro" id="IPR010927">
    <property type="entry name" value="T4SS_TraH"/>
</dbReference>
<evidence type="ECO:0000256" key="1">
    <source>
        <dbReference type="SAM" id="SignalP"/>
    </source>
</evidence>
<proteinExistence type="predicted"/>
<sequence>MKIKTKILFLIVLFWIVLQSRPAHADLQRQLNELADSLGAMSATTVPGVYEGQTRGYLSGGGLSMRFPQRSLNLASLSLPKLRAGCEGIDIYLGAFSYINAQQLIDKLQAIGSASLGYAFGIALQSISPQIYGVMQDLEKYSQAINSTNFSSCQAARALVDGTLGLVEKIGSSQVSRCTGARTASGASADFNAARQECVADPAAGASVGDAEDQAVGRIERNYLWDALFNLVGLDWTSQELILSAVGTIVVTQSSGVTTWPPLISVDMLLDGGAVSRYSCDAACLNMNVVSEGNVTGLIVLVRDRLTAILSSVQARGDLSPSDIDFVTTAPFPLYRMVNALSTLTPAVAEAYLHKWAEPLALLMVQEWIDTTAREARRALSKARIDEAVQKELFHMIEEAQREVRGRMARTRFVAESIVTEIETLERLERAITSSLKRHDLAKAYDFGKKGR</sequence>
<dbReference type="EMBL" id="VTOW01000004">
    <property type="protein sequence ID" value="NKE72851.1"/>
    <property type="molecule type" value="Genomic_DNA"/>
</dbReference>
<reference evidence="2 3" key="1">
    <citation type="journal article" date="2020" name="Nature">
        <title>Bacterial chemolithoautotrophy via manganese oxidation.</title>
        <authorList>
            <person name="Yu H."/>
            <person name="Leadbetter J.R."/>
        </authorList>
    </citation>
    <scope>NUCLEOTIDE SEQUENCE [LARGE SCALE GENOMIC DNA]</scope>
    <source>
        <strain evidence="2 3">Mn-1</strain>
    </source>
</reference>
<organism evidence="2 3">
    <name type="scientific">Candidatus Manganitrophus noduliformans</name>
    <dbReference type="NCBI Taxonomy" id="2606439"/>
    <lineage>
        <taxon>Bacteria</taxon>
        <taxon>Pseudomonadati</taxon>
        <taxon>Nitrospirota</taxon>
        <taxon>Nitrospiria</taxon>
        <taxon>Candidatus Troglogloeales</taxon>
        <taxon>Candidatus Manganitrophaceae</taxon>
        <taxon>Candidatus Manganitrophus</taxon>
    </lineage>
</organism>
<gene>
    <name evidence="2" type="ORF">MNODULE_19040</name>
</gene>
<name>A0A7X6ICH3_9BACT</name>
<evidence type="ECO:0000313" key="3">
    <source>
        <dbReference type="Proteomes" id="UP000534783"/>
    </source>
</evidence>
<feature type="chain" id="PRO_5031095559" description="Conjugal transfer protein TraH" evidence="1">
    <location>
        <begin position="26"/>
        <end position="452"/>
    </location>
</feature>
<comment type="caution">
    <text evidence="2">The sequence shown here is derived from an EMBL/GenBank/DDBJ whole genome shotgun (WGS) entry which is preliminary data.</text>
</comment>
<dbReference type="Proteomes" id="UP000534783">
    <property type="component" value="Unassembled WGS sequence"/>
</dbReference>
<evidence type="ECO:0000313" key="2">
    <source>
        <dbReference type="EMBL" id="NKE72851.1"/>
    </source>
</evidence>